<dbReference type="InterPro" id="IPR036410">
    <property type="entry name" value="HSP_DnaJ_Cys-rich_dom_sf"/>
</dbReference>
<feature type="zinc finger region" description="CR-type" evidence="13">
    <location>
        <begin position="144"/>
        <end position="223"/>
    </location>
</feature>
<evidence type="ECO:0000259" key="15">
    <source>
        <dbReference type="PROSITE" id="PS50076"/>
    </source>
</evidence>
<proteinExistence type="inferred from homology"/>
<dbReference type="InterPro" id="IPR012724">
    <property type="entry name" value="DnaJ"/>
</dbReference>
<keyword evidence="4 12" id="KW-0677">Repeat</keyword>
<feature type="binding site" evidence="12">
    <location>
        <position position="175"/>
    </location>
    <ligand>
        <name>Zn(2+)</name>
        <dbReference type="ChEBI" id="CHEBI:29105"/>
        <label>2</label>
    </ligand>
</feature>
<comment type="similarity">
    <text evidence="10 12">Belongs to the DnaJ family.</text>
</comment>
<evidence type="ECO:0000256" key="7">
    <source>
        <dbReference type="ARBA" id="ARBA00023016"/>
    </source>
</evidence>
<dbReference type="InterPro" id="IPR018253">
    <property type="entry name" value="DnaJ_domain_CS"/>
</dbReference>
<dbReference type="InterPro" id="IPR008971">
    <property type="entry name" value="HSP40/DnaJ_pept-bd"/>
</dbReference>
<comment type="cofactor">
    <cofactor evidence="12">
        <name>Zn(2+)</name>
        <dbReference type="ChEBI" id="CHEBI:29105"/>
    </cofactor>
    <text evidence="12">Binds 2 Zn(2+) ions per monomer.</text>
</comment>
<dbReference type="PANTHER" id="PTHR43096:SF48">
    <property type="entry name" value="CHAPERONE PROTEIN DNAJ"/>
    <property type="match status" value="1"/>
</dbReference>
<evidence type="ECO:0000259" key="16">
    <source>
        <dbReference type="PROSITE" id="PS51188"/>
    </source>
</evidence>
<organism evidence="17 18">
    <name type="scientific">Lyticum sinuosum</name>
    <dbReference type="NCBI Taxonomy" id="1332059"/>
    <lineage>
        <taxon>Bacteria</taxon>
        <taxon>Pseudomonadati</taxon>
        <taxon>Pseudomonadota</taxon>
        <taxon>Alphaproteobacteria</taxon>
        <taxon>Rickettsiales</taxon>
        <taxon>Lyticum</taxon>
    </lineage>
</organism>
<keyword evidence="8 12" id="KW-0143">Chaperone</keyword>
<dbReference type="Pfam" id="PF01556">
    <property type="entry name" value="DnaJ_C"/>
    <property type="match status" value="1"/>
</dbReference>
<evidence type="ECO:0000256" key="2">
    <source>
        <dbReference type="ARBA" id="ARBA00022705"/>
    </source>
</evidence>
<name>A0AAE5AHF8_9RICK</name>
<gene>
    <name evidence="12" type="primary">dnaJ</name>
    <name evidence="17" type="ORF">Lyticum_00219</name>
</gene>
<comment type="subunit">
    <text evidence="12">Homodimer.</text>
</comment>
<feature type="binding site" evidence="12">
    <location>
        <position position="157"/>
    </location>
    <ligand>
        <name>Zn(2+)</name>
        <dbReference type="ChEBI" id="CHEBI:29105"/>
        <label>1</label>
    </ligand>
</feature>
<dbReference type="InterPro" id="IPR002939">
    <property type="entry name" value="DnaJ_C"/>
</dbReference>
<evidence type="ECO:0000256" key="12">
    <source>
        <dbReference type="HAMAP-Rule" id="MF_01152"/>
    </source>
</evidence>
<evidence type="ECO:0000256" key="6">
    <source>
        <dbReference type="ARBA" id="ARBA00022833"/>
    </source>
</evidence>
<dbReference type="SUPFAM" id="SSF46565">
    <property type="entry name" value="Chaperone J-domain"/>
    <property type="match status" value="1"/>
</dbReference>
<dbReference type="PANTHER" id="PTHR43096">
    <property type="entry name" value="DNAJ HOMOLOG 1, MITOCHONDRIAL-RELATED"/>
    <property type="match status" value="1"/>
</dbReference>
<evidence type="ECO:0000256" key="8">
    <source>
        <dbReference type="ARBA" id="ARBA00023186"/>
    </source>
</evidence>
<dbReference type="GO" id="GO:0005737">
    <property type="term" value="C:cytoplasm"/>
    <property type="evidence" value="ECO:0007669"/>
    <property type="project" value="UniProtKB-SubCell"/>
</dbReference>
<dbReference type="PROSITE" id="PS51188">
    <property type="entry name" value="ZF_CR"/>
    <property type="match status" value="1"/>
</dbReference>
<dbReference type="InterPro" id="IPR001305">
    <property type="entry name" value="HSP_DnaJ_Cys-rich_dom"/>
</dbReference>
<feature type="binding site" evidence="12">
    <location>
        <position position="160"/>
    </location>
    <ligand>
        <name>Zn(2+)</name>
        <dbReference type="ChEBI" id="CHEBI:29105"/>
        <label>1</label>
    </ligand>
</feature>
<feature type="binding site" evidence="12">
    <location>
        <position position="214"/>
    </location>
    <ligand>
        <name>Zn(2+)</name>
        <dbReference type="ChEBI" id="CHEBI:29105"/>
        <label>1</label>
    </ligand>
</feature>
<feature type="binding site" evidence="12">
    <location>
        <position position="178"/>
    </location>
    <ligand>
        <name>Zn(2+)</name>
        <dbReference type="ChEBI" id="CHEBI:29105"/>
        <label>2</label>
    </ligand>
</feature>
<dbReference type="Gene3D" id="1.10.287.110">
    <property type="entry name" value="DnaJ domain"/>
    <property type="match status" value="1"/>
</dbReference>
<dbReference type="SUPFAM" id="SSF57938">
    <property type="entry name" value="DnaJ/Hsp40 cysteine-rich domain"/>
    <property type="match status" value="1"/>
</dbReference>
<evidence type="ECO:0000256" key="13">
    <source>
        <dbReference type="PROSITE-ProRule" id="PRU00546"/>
    </source>
</evidence>
<dbReference type="CDD" id="cd10719">
    <property type="entry name" value="DnaJ_zf"/>
    <property type="match status" value="1"/>
</dbReference>
<dbReference type="SMART" id="SM00271">
    <property type="entry name" value="DnaJ"/>
    <property type="match status" value="1"/>
</dbReference>
<dbReference type="GO" id="GO:0042026">
    <property type="term" value="P:protein refolding"/>
    <property type="evidence" value="ECO:0007669"/>
    <property type="project" value="TreeGrafter"/>
</dbReference>
<dbReference type="Pfam" id="PF00684">
    <property type="entry name" value="DnaJ_CXXCXGXG"/>
    <property type="match status" value="1"/>
</dbReference>
<evidence type="ECO:0000256" key="3">
    <source>
        <dbReference type="ARBA" id="ARBA00022723"/>
    </source>
</evidence>
<reference evidence="17" key="1">
    <citation type="submission" date="2023-02" db="EMBL/GenBank/DDBJ databases">
        <title>Host association and intracellularity evolved multiple times independently in the Rickettsiales.</title>
        <authorList>
            <person name="Castelli M."/>
            <person name="Nardi T."/>
            <person name="Gammuto L."/>
            <person name="Bellinzona G."/>
            <person name="Sabaneyeva E."/>
            <person name="Potekhin A."/>
            <person name="Serra V."/>
            <person name="Petroni G."/>
            <person name="Sassera D."/>
        </authorList>
    </citation>
    <scope>NUCLEOTIDE SEQUENCE</scope>
    <source>
        <strain evidence="17">USBL-36I1</strain>
    </source>
</reference>
<comment type="caution">
    <text evidence="12">Lacks conserved residue(s) required for the propagation of feature annotation.</text>
</comment>
<comment type="subcellular location">
    <subcellularLocation>
        <location evidence="12">Cytoplasm</location>
    </subcellularLocation>
</comment>
<comment type="caution">
    <text evidence="17">The sequence shown here is derived from an EMBL/GenBank/DDBJ whole genome shotgun (WGS) entry which is preliminary data.</text>
</comment>
<keyword evidence="2 12" id="KW-0235">DNA replication</keyword>
<evidence type="ECO:0000256" key="1">
    <source>
        <dbReference type="ARBA" id="ARBA00022490"/>
    </source>
</evidence>
<feature type="domain" description="J" evidence="15">
    <location>
        <begin position="6"/>
        <end position="71"/>
    </location>
</feature>
<dbReference type="NCBIfam" id="NF008035">
    <property type="entry name" value="PRK10767.1"/>
    <property type="match status" value="1"/>
</dbReference>
<dbReference type="AlphaFoldDB" id="A0AAE5AHF8"/>
<keyword evidence="6 12" id="KW-0862">Zinc</keyword>
<dbReference type="PRINTS" id="PR00625">
    <property type="entry name" value="JDOMAIN"/>
</dbReference>
<evidence type="ECO:0000313" key="18">
    <source>
        <dbReference type="Proteomes" id="UP001289135"/>
    </source>
</evidence>
<keyword evidence="18" id="KW-1185">Reference proteome</keyword>
<feature type="binding site" evidence="12">
    <location>
        <position position="200"/>
    </location>
    <ligand>
        <name>Zn(2+)</name>
        <dbReference type="ChEBI" id="CHEBI:29105"/>
        <label>2</label>
    </ligand>
</feature>
<dbReference type="SUPFAM" id="SSF49493">
    <property type="entry name" value="HSP40/DnaJ peptide-binding domain"/>
    <property type="match status" value="2"/>
</dbReference>
<evidence type="ECO:0000256" key="10">
    <source>
        <dbReference type="ARBA" id="ARBA00061004"/>
    </source>
</evidence>
<dbReference type="GO" id="GO:0051082">
    <property type="term" value="F:unfolded protein binding"/>
    <property type="evidence" value="ECO:0007669"/>
    <property type="project" value="UniProtKB-UniRule"/>
</dbReference>
<dbReference type="Proteomes" id="UP001289135">
    <property type="component" value="Unassembled WGS sequence"/>
</dbReference>
<feature type="region of interest" description="Disordered" evidence="14">
    <location>
        <begin position="62"/>
        <end position="88"/>
    </location>
</feature>
<dbReference type="EMBL" id="JARGYU010000001">
    <property type="protein sequence ID" value="MDZ5761058.1"/>
    <property type="molecule type" value="Genomic_DNA"/>
</dbReference>
<dbReference type="Gene3D" id="2.10.230.10">
    <property type="entry name" value="Heat shock protein DnaJ, cysteine-rich domain"/>
    <property type="match status" value="1"/>
</dbReference>
<evidence type="ECO:0000256" key="14">
    <source>
        <dbReference type="SAM" id="MobiDB-lite"/>
    </source>
</evidence>
<dbReference type="CDD" id="cd06257">
    <property type="entry name" value="DnaJ"/>
    <property type="match status" value="1"/>
</dbReference>
<comment type="domain">
    <text evidence="12">The J domain is necessary and sufficient to stimulate DnaK ATPase activity. Zinc center 1 plays an important role in the autonomous, DnaK-independent chaperone activity of DnaJ. Zinc center 2 is essential for interaction with DnaK and for DnaJ activity.</text>
</comment>
<dbReference type="CDD" id="cd10747">
    <property type="entry name" value="DnaJ_C"/>
    <property type="match status" value="1"/>
</dbReference>
<evidence type="ECO:0000256" key="9">
    <source>
        <dbReference type="ARBA" id="ARBA00053423"/>
    </source>
</evidence>
<accession>A0AAE5AHF8</accession>
<feature type="compositionally biased region" description="Gly residues" evidence="14">
    <location>
        <begin position="77"/>
        <end position="86"/>
    </location>
</feature>
<dbReference type="GO" id="GO:0005524">
    <property type="term" value="F:ATP binding"/>
    <property type="evidence" value="ECO:0007669"/>
    <property type="project" value="InterPro"/>
</dbReference>
<keyword evidence="5 12" id="KW-0863">Zinc-finger</keyword>
<dbReference type="FunFam" id="2.60.260.20:FF:000005">
    <property type="entry name" value="Chaperone protein dnaJ 1, mitochondrial"/>
    <property type="match status" value="1"/>
</dbReference>
<dbReference type="GO" id="GO:0008270">
    <property type="term" value="F:zinc ion binding"/>
    <property type="evidence" value="ECO:0007669"/>
    <property type="project" value="UniProtKB-UniRule"/>
</dbReference>
<keyword evidence="3 12" id="KW-0479">Metal-binding</keyword>
<feature type="binding site" evidence="12">
    <location>
        <position position="197"/>
    </location>
    <ligand>
        <name>Zn(2+)</name>
        <dbReference type="ChEBI" id="CHEBI:29105"/>
        <label>2</label>
    </ligand>
</feature>
<feature type="domain" description="CR-type" evidence="16">
    <location>
        <begin position="144"/>
        <end position="223"/>
    </location>
</feature>
<dbReference type="InterPro" id="IPR001623">
    <property type="entry name" value="DnaJ_domain"/>
</dbReference>
<dbReference type="FunFam" id="1.10.287.110:FF:000034">
    <property type="entry name" value="Chaperone protein DnaJ"/>
    <property type="match status" value="1"/>
</dbReference>
<dbReference type="NCBIfam" id="TIGR02349">
    <property type="entry name" value="DnaJ_bact"/>
    <property type="match status" value="1"/>
</dbReference>
<dbReference type="Pfam" id="PF00226">
    <property type="entry name" value="DnaJ"/>
    <property type="match status" value="1"/>
</dbReference>
<keyword evidence="1 12" id="KW-0963">Cytoplasm</keyword>
<dbReference type="GO" id="GO:0009408">
    <property type="term" value="P:response to heat"/>
    <property type="evidence" value="ECO:0007669"/>
    <property type="project" value="InterPro"/>
</dbReference>
<comment type="function">
    <text evidence="9 12">Participates actively in the response to hyperosmotic and heat shock by preventing the aggregation of stress-denatured proteins and by disaggregating proteins, also in an autonomous, DnaK-independent fashion. Unfolded proteins bind initially to DnaJ; upon interaction with the DnaJ-bound protein, DnaK hydrolyzes its bound ATP, resulting in the formation of a stable complex. GrpE releases ADP from DnaK; ATP binding to DnaK triggers the release of the substrate protein, thus completing the reaction cycle. Several rounds of ATP-dependent interactions between DnaJ, DnaK and GrpE are required for fully efficient folding. Also involved, together with DnaK and GrpE, in the DNA replication of plasmids through activation of initiation proteins.</text>
</comment>
<dbReference type="Gene3D" id="2.60.260.20">
    <property type="entry name" value="Urease metallochaperone UreE, N-terminal domain"/>
    <property type="match status" value="2"/>
</dbReference>
<dbReference type="GO" id="GO:0006260">
    <property type="term" value="P:DNA replication"/>
    <property type="evidence" value="ECO:0007669"/>
    <property type="project" value="UniProtKB-KW"/>
</dbReference>
<dbReference type="PROSITE" id="PS50076">
    <property type="entry name" value="DNAJ_2"/>
    <property type="match status" value="1"/>
</dbReference>
<feature type="binding site" evidence="12">
    <location>
        <position position="211"/>
    </location>
    <ligand>
        <name>Zn(2+)</name>
        <dbReference type="ChEBI" id="CHEBI:29105"/>
        <label>1</label>
    </ligand>
</feature>
<dbReference type="HAMAP" id="MF_01152">
    <property type="entry name" value="DnaJ"/>
    <property type="match status" value="1"/>
</dbReference>
<evidence type="ECO:0000313" key="17">
    <source>
        <dbReference type="EMBL" id="MDZ5761058.1"/>
    </source>
</evidence>
<dbReference type="FunFam" id="2.10.230.10:FF:000002">
    <property type="entry name" value="Molecular chaperone DnaJ"/>
    <property type="match status" value="1"/>
</dbReference>
<protein>
    <recommendedName>
        <fullName evidence="11 12">Chaperone protein DnaJ</fullName>
    </recommendedName>
</protein>
<dbReference type="PROSITE" id="PS00636">
    <property type="entry name" value="DNAJ_1"/>
    <property type="match status" value="1"/>
</dbReference>
<evidence type="ECO:0000256" key="5">
    <source>
        <dbReference type="ARBA" id="ARBA00022771"/>
    </source>
</evidence>
<evidence type="ECO:0000256" key="11">
    <source>
        <dbReference type="ARBA" id="ARBA00067609"/>
    </source>
</evidence>
<sequence length="385" mass="42260">MSNEEDFYKILGVNKSASDSDIKKAFRKQALKYHPDRNKGDKTAEEKFKKINEAYETLKDQQKRAQYDSYGHQRYTSGGGAAGPGQGNHYSTGDFSDFSDLFGDIFGDFMGTNRKSAQNKKNVAQKGADLRYDTTISLEEAFHGTKHTVKYAAAAKCDSCNGTGGKNGTTNIINCIKCDGAGRIREQQGFFIVEKTCHYCNGSGSSIKDPCITCKGESRVKKNKMLNVTIPAGVQNGSKIKLSGEGEAGLRSGPSGDLYVFVNVKPHSLYERDEHNLFCNVPIKMTTAALGGSIEITGIDGKKIKIDIPAGIQNGQQTKIKNQGMSIMKSSSRGDLYVVAQIEIPANLTEEQKNLLRKFDATLQKNSSPRSESFFSKMKNLWSDN</sequence>
<dbReference type="InterPro" id="IPR036869">
    <property type="entry name" value="J_dom_sf"/>
</dbReference>
<evidence type="ECO:0000256" key="4">
    <source>
        <dbReference type="ARBA" id="ARBA00022737"/>
    </source>
</evidence>
<dbReference type="RefSeq" id="WP_322498489.1">
    <property type="nucleotide sequence ID" value="NZ_JARGYU010000001.1"/>
</dbReference>
<keyword evidence="7 12" id="KW-0346">Stress response</keyword>
<dbReference type="GO" id="GO:0031072">
    <property type="term" value="F:heat shock protein binding"/>
    <property type="evidence" value="ECO:0007669"/>
    <property type="project" value="InterPro"/>
</dbReference>